<keyword evidence="3" id="KW-1185">Reference proteome</keyword>
<proteinExistence type="predicted"/>
<gene>
    <name evidence="2" type="ORF">SORBI_3001G298200</name>
</gene>
<protein>
    <submittedName>
        <fullName evidence="2">Uncharacterized protein</fullName>
    </submittedName>
</protein>
<dbReference type="AlphaFoldDB" id="A0A1B6QLX4"/>
<dbReference type="Gramene" id="KXG38916">
    <property type="protein sequence ID" value="KXG38916"/>
    <property type="gene ID" value="SORBI_3001G298200"/>
</dbReference>
<feature type="region of interest" description="Disordered" evidence="1">
    <location>
        <begin position="1"/>
        <end position="24"/>
    </location>
</feature>
<reference evidence="2 3" key="1">
    <citation type="journal article" date="2009" name="Nature">
        <title>The Sorghum bicolor genome and the diversification of grasses.</title>
        <authorList>
            <person name="Paterson A.H."/>
            <person name="Bowers J.E."/>
            <person name="Bruggmann R."/>
            <person name="Dubchak I."/>
            <person name="Grimwood J."/>
            <person name="Gundlach H."/>
            <person name="Haberer G."/>
            <person name="Hellsten U."/>
            <person name="Mitros T."/>
            <person name="Poliakov A."/>
            <person name="Schmutz J."/>
            <person name="Spannagl M."/>
            <person name="Tang H."/>
            <person name="Wang X."/>
            <person name="Wicker T."/>
            <person name="Bharti A.K."/>
            <person name="Chapman J."/>
            <person name="Feltus F.A."/>
            <person name="Gowik U."/>
            <person name="Grigoriev I.V."/>
            <person name="Lyons E."/>
            <person name="Maher C.A."/>
            <person name="Martis M."/>
            <person name="Narechania A."/>
            <person name="Otillar R.P."/>
            <person name="Penning B.W."/>
            <person name="Salamov A.A."/>
            <person name="Wang Y."/>
            <person name="Zhang L."/>
            <person name="Carpita N.C."/>
            <person name="Freeling M."/>
            <person name="Gingle A.R."/>
            <person name="Hash C.T."/>
            <person name="Keller B."/>
            <person name="Klein P."/>
            <person name="Kresovich S."/>
            <person name="McCann M.C."/>
            <person name="Ming R."/>
            <person name="Peterson D.G."/>
            <person name="Mehboob-ur-Rahman"/>
            <person name="Ware D."/>
            <person name="Westhoff P."/>
            <person name="Mayer K.F."/>
            <person name="Messing J."/>
            <person name="Rokhsar D.S."/>
        </authorList>
    </citation>
    <scope>NUCLEOTIDE SEQUENCE [LARGE SCALE GENOMIC DNA]</scope>
    <source>
        <strain evidence="3">cv. BTx623</strain>
    </source>
</reference>
<dbReference type="Proteomes" id="UP000000768">
    <property type="component" value="Chromosome 1"/>
</dbReference>
<accession>A0A1B6QLX4</accession>
<evidence type="ECO:0000313" key="2">
    <source>
        <dbReference type="EMBL" id="KXG38916.1"/>
    </source>
</evidence>
<dbReference type="InParanoid" id="A0A1B6QLX4"/>
<name>A0A1B6QLX4_SORBI</name>
<organism evidence="2 3">
    <name type="scientific">Sorghum bicolor</name>
    <name type="common">Sorghum</name>
    <name type="synonym">Sorghum vulgare</name>
    <dbReference type="NCBI Taxonomy" id="4558"/>
    <lineage>
        <taxon>Eukaryota</taxon>
        <taxon>Viridiplantae</taxon>
        <taxon>Streptophyta</taxon>
        <taxon>Embryophyta</taxon>
        <taxon>Tracheophyta</taxon>
        <taxon>Spermatophyta</taxon>
        <taxon>Magnoliopsida</taxon>
        <taxon>Liliopsida</taxon>
        <taxon>Poales</taxon>
        <taxon>Poaceae</taxon>
        <taxon>PACMAD clade</taxon>
        <taxon>Panicoideae</taxon>
        <taxon>Andropogonodae</taxon>
        <taxon>Andropogoneae</taxon>
        <taxon>Sorghinae</taxon>
        <taxon>Sorghum</taxon>
    </lineage>
</organism>
<evidence type="ECO:0000256" key="1">
    <source>
        <dbReference type="SAM" id="MobiDB-lite"/>
    </source>
</evidence>
<sequence>MSVALGEGERKREGRTTVARARVPSSPVPHEWRHHVHLAMSWRRRDRGWRCPCSPWRRRRPTPLSMRAASCARGRVGPWWRSWWRHRRFWLPVHMLPPFSCSAPALPHAASPSAAAMVGIDTVDEDDPPVFGVPAMHLLRLRRLGARPSR</sequence>
<reference evidence="3" key="2">
    <citation type="journal article" date="2018" name="Plant J.">
        <title>The Sorghum bicolor reference genome: improved assembly, gene annotations, a transcriptome atlas, and signatures of genome organization.</title>
        <authorList>
            <person name="McCormick R.F."/>
            <person name="Truong S.K."/>
            <person name="Sreedasyam A."/>
            <person name="Jenkins J."/>
            <person name="Shu S."/>
            <person name="Sims D."/>
            <person name="Kennedy M."/>
            <person name="Amirebrahimi M."/>
            <person name="Weers B.D."/>
            <person name="McKinley B."/>
            <person name="Mattison A."/>
            <person name="Morishige D.T."/>
            <person name="Grimwood J."/>
            <person name="Schmutz J."/>
            <person name="Mullet J.E."/>
        </authorList>
    </citation>
    <scope>NUCLEOTIDE SEQUENCE [LARGE SCALE GENOMIC DNA]</scope>
    <source>
        <strain evidence="3">cv. BTx623</strain>
    </source>
</reference>
<evidence type="ECO:0000313" key="3">
    <source>
        <dbReference type="Proteomes" id="UP000000768"/>
    </source>
</evidence>
<dbReference type="EMBL" id="CM000760">
    <property type="protein sequence ID" value="KXG38916.1"/>
    <property type="molecule type" value="Genomic_DNA"/>
</dbReference>